<keyword evidence="3" id="KW-1185">Reference proteome</keyword>
<keyword evidence="1" id="KW-0812">Transmembrane</keyword>
<feature type="transmembrane region" description="Helical" evidence="1">
    <location>
        <begin position="28"/>
        <end position="47"/>
    </location>
</feature>
<dbReference type="AlphaFoldDB" id="A0AAN8PQB1"/>
<keyword evidence="1" id="KW-0472">Membrane</keyword>
<reference evidence="2 3" key="1">
    <citation type="submission" date="2024-01" db="EMBL/GenBank/DDBJ databases">
        <title>The genome of the rayed Mediterranean limpet Patella caerulea (Linnaeus, 1758).</title>
        <authorList>
            <person name="Anh-Thu Weber A."/>
            <person name="Halstead-Nussloch G."/>
        </authorList>
    </citation>
    <scope>NUCLEOTIDE SEQUENCE [LARGE SCALE GENOMIC DNA]</scope>
    <source>
        <strain evidence="2">AATW-2023a</strain>
        <tissue evidence="2">Whole specimen</tissue>
    </source>
</reference>
<evidence type="ECO:0000313" key="2">
    <source>
        <dbReference type="EMBL" id="KAK6174405.1"/>
    </source>
</evidence>
<name>A0AAN8PQB1_PATCE</name>
<protein>
    <submittedName>
        <fullName evidence="2">Uncharacterized protein</fullName>
    </submittedName>
</protein>
<keyword evidence="1" id="KW-1133">Transmembrane helix</keyword>
<dbReference type="Gene3D" id="3.40.50.11350">
    <property type="match status" value="1"/>
</dbReference>
<evidence type="ECO:0000256" key="1">
    <source>
        <dbReference type="SAM" id="Phobius"/>
    </source>
</evidence>
<dbReference type="Proteomes" id="UP001347796">
    <property type="component" value="Unassembled WGS sequence"/>
</dbReference>
<gene>
    <name evidence="2" type="ORF">SNE40_017690</name>
</gene>
<organism evidence="2 3">
    <name type="scientific">Patella caerulea</name>
    <name type="common">Rayed Mediterranean limpet</name>
    <dbReference type="NCBI Taxonomy" id="87958"/>
    <lineage>
        <taxon>Eukaryota</taxon>
        <taxon>Metazoa</taxon>
        <taxon>Spiralia</taxon>
        <taxon>Lophotrochozoa</taxon>
        <taxon>Mollusca</taxon>
        <taxon>Gastropoda</taxon>
        <taxon>Patellogastropoda</taxon>
        <taxon>Patelloidea</taxon>
        <taxon>Patellidae</taxon>
        <taxon>Patella</taxon>
    </lineage>
</organism>
<comment type="caution">
    <text evidence="2">The sequence shown here is derived from an EMBL/GenBank/DDBJ whole genome shotgun (WGS) entry which is preliminary data.</text>
</comment>
<accession>A0AAN8PQB1</accession>
<evidence type="ECO:0000313" key="3">
    <source>
        <dbReference type="Proteomes" id="UP001347796"/>
    </source>
</evidence>
<proteinExistence type="predicted"/>
<sequence>MMVHQLKYSFFFFRERCQTMDCQKCRGVRIWVVVGMFVLSTVVFLRFDQVLFSTVYTISAGAEFYNATHLLSTSEKTSSSNASVVSTAKAQTPDVKPTSMSTTLKFVNTSVKNGTNGPDKYVFYVCDGGNLCGGFGDRQKGIVAAYLISLMMERKFGVWLTKPCNLNTMLDSSTVKWNINPDTLKDRSSKRIIAIDGYSGRLREKLKTMDLNKEYKEDVLYFSLNLEFVRFIKENKLYKKQLGWMDQLSVSEVYKIVWERLFRLKPELQKQLEPFQQLKTKGLKLVGAQIRMGRNPSVPSDSEVRNNIANIQILWNFYKKFNDSSKYRIFITTDSENVRQKAKQLFPGVFMDIAGKIVHVERSRGSDVCEGFKKVILDQVVLSLCDVLVVSKSGFGRIGAFFRQNENSLYCLKPDKLVRCTTQSPLFAEPSW</sequence>
<dbReference type="EMBL" id="JAZGQO010000011">
    <property type="protein sequence ID" value="KAK6174405.1"/>
    <property type="molecule type" value="Genomic_DNA"/>
</dbReference>